<feature type="non-terminal residue" evidence="1">
    <location>
        <position position="133"/>
    </location>
</feature>
<dbReference type="EMBL" id="MCOG01000323">
    <property type="protein sequence ID" value="ORY17877.1"/>
    <property type="molecule type" value="Genomic_DNA"/>
</dbReference>
<gene>
    <name evidence="1" type="ORF">LY90DRAFT_517508</name>
</gene>
<sequence>MQNEDILTEKQKSVLEILEMNNFNKLKDFINSIEIPIYFLNSTNFDLLTTALFLNCSLKIVKLIYNNCNYKTLNYEVKHLYHLCNKNNIKDKKNVNDINNSKELIDINNCIKSPLLVSLENSDFQAVEFLIKN</sequence>
<keyword evidence="2" id="KW-1185">Reference proteome</keyword>
<accession>A0A1Y2A6F2</accession>
<evidence type="ECO:0000313" key="1">
    <source>
        <dbReference type="EMBL" id="ORY17877.1"/>
    </source>
</evidence>
<dbReference type="Proteomes" id="UP000193920">
    <property type="component" value="Unassembled WGS sequence"/>
</dbReference>
<proteinExistence type="predicted"/>
<evidence type="ECO:0000313" key="2">
    <source>
        <dbReference type="Proteomes" id="UP000193920"/>
    </source>
</evidence>
<protein>
    <recommendedName>
        <fullName evidence="3">Ankyrin</fullName>
    </recommendedName>
</protein>
<organism evidence="1 2">
    <name type="scientific">Neocallimastix californiae</name>
    <dbReference type="NCBI Taxonomy" id="1754190"/>
    <lineage>
        <taxon>Eukaryota</taxon>
        <taxon>Fungi</taxon>
        <taxon>Fungi incertae sedis</taxon>
        <taxon>Chytridiomycota</taxon>
        <taxon>Chytridiomycota incertae sedis</taxon>
        <taxon>Neocallimastigomycetes</taxon>
        <taxon>Neocallimastigales</taxon>
        <taxon>Neocallimastigaceae</taxon>
        <taxon>Neocallimastix</taxon>
    </lineage>
</organism>
<reference evidence="1 2" key="1">
    <citation type="submission" date="2016-08" db="EMBL/GenBank/DDBJ databases">
        <title>A Parts List for Fungal Cellulosomes Revealed by Comparative Genomics.</title>
        <authorList>
            <consortium name="DOE Joint Genome Institute"/>
            <person name="Haitjema C.H."/>
            <person name="Gilmore S.P."/>
            <person name="Henske J.K."/>
            <person name="Solomon K.V."/>
            <person name="De Groot R."/>
            <person name="Kuo A."/>
            <person name="Mondo S.J."/>
            <person name="Salamov A.A."/>
            <person name="Labutti K."/>
            <person name="Zhao Z."/>
            <person name="Chiniquy J."/>
            <person name="Barry K."/>
            <person name="Brewer H.M."/>
            <person name="Purvine S.O."/>
            <person name="Wright A.T."/>
            <person name="Boxma B."/>
            <person name="Van Alen T."/>
            <person name="Hackstein J.H."/>
            <person name="Baker S.E."/>
            <person name="Grigoriev I.V."/>
            <person name="O'Malley M.A."/>
        </authorList>
    </citation>
    <scope>NUCLEOTIDE SEQUENCE [LARGE SCALE GENOMIC DNA]</scope>
    <source>
        <strain evidence="1 2">G1</strain>
    </source>
</reference>
<comment type="caution">
    <text evidence="1">The sequence shown here is derived from an EMBL/GenBank/DDBJ whole genome shotgun (WGS) entry which is preliminary data.</text>
</comment>
<evidence type="ECO:0008006" key="3">
    <source>
        <dbReference type="Google" id="ProtNLM"/>
    </source>
</evidence>
<dbReference type="AlphaFoldDB" id="A0A1Y2A6F2"/>
<name>A0A1Y2A6F2_9FUNG</name>